<evidence type="ECO:0000256" key="8">
    <source>
        <dbReference type="PIRSR" id="PIRSR618044-2"/>
    </source>
</evidence>
<feature type="active site" evidence="7">
    <location>
        <position position="118"/>
    </location>
</feature>
<keyword evidence="5" id="KW-0573">Peptidoglycan synthesis</keyword>
<dbReference type="PRINTS" id="PR00725">
    <property type="entry name" value="DADACBPTASE1"/>
</dbReference>
<dbReference type="GO" id="GO:0071555">
    <property type="term" value="P:cell wall organization"/>
    <property type="evidence" value="ECO:0007669"/>
    <property type="project" value="UniProtKB-KW"/>
</dbReference>
<evidence type="ECO:0000313" key="12">
    <source>
        <dbReference type="Proteomes" id="UP000288812"/>
    </source>
</evidence>
<dbReference type="GO" id="GO:0008360">
    <property type="term" value="P:regulation of cell shape"/>
    <property type="evidence" value="ECO:0007669"/>
    <property type="project" value="UniProtKB-KW"/>
</dbReference>
<dbReference type="Pfam" id="PF00768">
    <property type="entry name" value="Peptidase_S11"/>
    <property type="match status" value="1"/>
</dbReference>
<keyword evidence="12" id="KW-1185">Reference proteome</keyword>
<evidence type="ECO:0000256" key="2">
    <source>
        <dbReference type="ARBA" id="ARBA00022729"/>
    </source>
</evidence>
<dbReference type="EMBL" id="RLIH01000004">
    <property type="protein sequence ID" value="RVU55154.1"/>
    <property type="molecule type" value="Genomic_DNA"/>
</dbReference>
<comment type="similarity">
    <text evidence="1 9">Belongs to the peptidase S11 family.</text>
</comment>
<dbReference type="PANTHER" id="PTHR21581:SF6">
    <property type="entry name" value="TRAFFICKING PROTEIN PARTICLE COMPLEX SUBUNIT 12"/>
    <property type="match status" value="1"/>
</dbReference>
<dbReference type="PANTHER" id="PTHR21581">
    <property type="entry name" value="D-ALANYL-D-ALANINE CARBOXYPEPTIDASE"/>
    <property type="match status" value="1"/>
</dbReference>
<accession>A0A437S8B9</accession>
<keyword evidence="4" id="KW-0133">Cell shape</keyword>
<dbReference type="InterPro" id="IPR018044">
    <property type="entry name" value="Peptidase_S11"/>
</dbReference>
<name>A0A437S8B9_9FIRM</name>
<evidence type="ECO:0000256" key="5">
    <source>
        <dbReference type="ARBA" id="ARBA00022984"/>
    </source>
</evidence>
<feature type="domain" description="Peptidase S11 D-alanyl-D-alanine carboxypeptidase A N-terminal" evidence="10">
    <location>
        <begin position="27"/>
        <end position="260"/>
    </location>
</feature>
<dbReference type="SUPFAM" id="SSF56601">
    <property type="entry name" value="beta-lactamase/transpeptidase-like"/>
    <property type="match status" value="1"/>
</dbReference>
<evidence type="ECO:0000256" key="9">
    <source>
        <dbReference type="RuleBase" id="RU004016"/>
    </source>
</evidence>
<keyword evidence="6" id="KW-0961">Cell wall biogenesis/degradation</keyword>
<sequence length="284" mass="31688">MAVLLCVLLLIIVGGSRIIVGNKLKKLDYHSKNIYVYERTKEKELLSIKGDERVYPASLVKIMTTLVAIENIEDFSEIAPVDVETYKEMNSRNASMAGFYGRERVSYKDLLYGTMLASGGEAANSLAINISGSTRDFVKLMNDKAKELELKNTAFVNPEGLDVEGQYSSAKDIAQILDYALENENFREVFTSKTYTTTKTLDHPKGIALESTVLGKLDEYDQEGFEILGGKSGTTLEAGECWATLSQKGEKEYIIVVMGSELENIKDLHYYQVEDTLNILNNVK</sequence>
<dbReference type="InterPro" id="IPR001967">
    <property type="entry name" value="Peptidase_S11_N"/>
</dbReference>
<keyword evidence="11" id="KW-0645">Protease</keyword>
<proteinExistence type="inferred from homology"/>
<keyword evidence="11" id="KW-0121">Carboxypeptidase</keyword>
<feature type="binding site" evidence="8">
    <location>
        <position position="231"/>
    </location>
    <ligand>
        <name>substrate</name>
    </ligand>
</feature>
<evidence type="ECO:0000256" key="1">
    <source>
        <dbReference type="ARBA" id="ARBA00007164"/>
    </source>
</evidence>
<evidence type="ECO:0000256" key="3">
    <source>
        <dbReference type="ARBA" id="ARBA00022801"/>
    </source>
</evidence>
<gene>
    <name evidence="11" type="ORF">EF514_03700</name>
</gene>
<protein>
    <submittedName>
        <fullName evidence="11">D-alanyl-D-alanine carboxypeptidase</fullName>
    </submittedName>
</protein>
<evidence type="ECO:0000313" key="11">
    <source>
        <dbReference type="EMBL" id="RVU55154.1"/>
    </source>
</evidence>
<dbReference type="AlphaFoldDB" id="A0A437S8B9"/>
<evidence type="ECO:0000256" key="6">
    <source>
        <dbReference type="ARBA" id="ARBA00023316"/>
    </source>
</evidence>
<dbReference type="InterPro" id="IPR012338">
    <property type="entry name" value="Beta-lactam/transpept-like"/>
</dbReference>
<dbReference type="Proteomes" id="UP000288812">
    <property type="component" value="Unassembled WGS sequence"/>
</dbReference>
<evidence type="ECO:0000256" key="4">
    <source>
        <dbReference type="ARBA" id="ARBA00022960"/>
    </source>
</evidence>
<reference evidence="11 12" key="1">
    <citation type="submission" date="2018-11" db="EMBL/GenBank/DDBJ databases">
        <title>Genome sequencing and assembly of Anaerosphaera sp. nov., GS7-6-2.</title>
        <authorList>
            <person name="Rettenmaier R."/>
            <person name="Liebl W."/>
            <person name="Zverlov V."/>
        </authorList>
    </citation>
    <scope>NUCLEOTIDE SEQUENCE [LARGE SCALE GENOMIC DNA]</scope>
    <source>
        <strain evidence="11 12">GS7-6-2</strain>
    </source>
</reference>
<dbReference type="GO" id="GO:0009252">
    <property type="term" value="P:peptidoglycan biosynthetic process"/>
    <property type="evidence" value="ECO:0007669"/>
    <property type="project" value="UniProtKB-KW"/>
</dbReference>
<keyword evidence="2" id="KW-0732">Signal</keyword>
<evidence type="ECO:0000256" key="7">
    <source>
        <dbReference type="PIRSR" id="PIRSR618044-1"/>
    </source>
</evidence>
<feature type="active site" description="Acyl-ester intermediate" evidence="7">
    <location>
        <position position="58"/>
    </location>
</feature>
<dbReference type="GO" id="GO:0006508">
    <property type="term" value="P:proteolysis"/>
    <property type="evidence" value="ECO:0007669"/>
    <property type="project" value="InterPro"/>
</dbReference>
<evidence type="ECO:0000259" key="10">
    <source>
        <dbReference type="Pfam" id="PF00768"/>
    </source>
</evidence>
<comment type="caution">
    <text evidence="11">The sequence shown here is derived from an EMBL/GenBank/DDBJ whole genome shotgun (WGS) entry which is preliminary data.</text>
</comment>
<organism evidence="11 12">
    <name type="scientific">Anaerosphaera multitolerans</name>
    <dbReference type="NCBI Taxonomy" id="2487351"/>
    <lineage>
        <taxon>Bacteria</taxon>
        <taxon>Bacillati</taxon>
        <taxon>Bacillota</taxon>
        <taxon>Tissierellia</taxon>
        <taxon>Tissierellales</taxon>
        <taxon>Peptoniphilaceae</taxon>
        <taxon>Anaerosphaera</taxon>
    </lineage>
</organism>
<dbReference type="Gene3D" id="3.40.710.10">
    <property type="entry name" value="DD-peptidase/beta-lactamase superfamily"/>
    <property type="match status" value="1"/>
</dbReference>
<dbReference type="GO" id="GO:0009002">
    <property type="term" value="F:serine-type D-Ala-D-Ala carboxypeptidase activity"/>
    <property type="evidence" value="ECO:0007669"/>
    <property type="project" value="InterPro"/>
</dbReference>
<dbReference type="OrthoDB" id="9791132at2"/>
<feature type="active site" description="Proton acceptor" evidence="7">
    <location>
        <position position="61"/>
    </location>
</feature>
<keyword evidence="3" id="KW-0378">Hydrolase</keyword>